<keyword evidence="2" id="KW-1185">Reference proteome</keyword>
<reference evidence="1 2" key="1">
    <citation type="journal article" date="2017" name="Int. J. Syst. Evol. Microbiol.">
        <title>Macrococcus canis sp. nov., a skin bacterium associated with infections in dogs.</title>
        <authorList>
            <person name="Gobeli Brawand S."/>
            <person name="Cotting K."/>
            <person name="Gomez-Sanz E."/>
            <person name="Collaud A."/>
            <person name="Thomann A."/>
            <person name="Brodard I."/>
            <person name="Rodriguez-Campos S."/>
            <person name="Strauss C."/>
            <person name="Perreten V."/>
        </authorList>
    </citation>
    <scope>NUCLEOTIDE SEQUENCE [LARGE SCALE GENOMIC DNA]</scope>
    <source>
        <strain evidence="1 2">KM45013</strain>
    </source>
</reference>
<gene>
    <name evidence="1" type="ORF">MCCS_14580</name>
</gene>
<organism evidence="1 2">
    <name type="scientific">Macrococcoides canis</name>
    <dbReference type="NCBI Taxonomy" id="1855823"/>
    <lineage>
        <taxon>Bacteria</taxon>
        <taxon>Bacillati</taxon>
        <taxon>Bacillota</taxon>
        <taxon>Bacilli</taxon>
        <taxon>Bacillales</taxon>
        <taxon>Staphylococcaceae</taxon>
        <taxon>Macrococcoides</taxon>
    </lineage>
</organism>
<dbReference type="Proteomes" id="UP000194154">
    <property type="component" value="Chromosome"/>
</dbReference>
<proteinExistence type="predicted"/>
<protein>
    <submittedName>
        <fullName evidence="1">Uncharacterized protein</fullName>
    </submittedName>
</protein>
<evidence type="ECO:0000313" key="2">
    <source>
        <dbReference type="Proteomes" id="UP000194154"/>
    </source>
</evidence>
<evidence type="ECO:0000313" key="1">
    <source>
        <dbReference type="EMBL" id="ARQ07099.1"/>
    </source>
</evidence>
<dbReference type="STRING" id="1855823.MCCS_14580"/>
<sequence>MEKQYRIELAYKLLLSIVDGMPKSTWDIISERINKLYEDKAKKIVIDKKEVVVDMKTCKKCHTLHPKHHVYCQLCGNKF</sequence>
<dbReference type="RefSeq" id="WP_086042721.1">
    <property type="nucleotide sequence ID" value="NZ_CBCRZA010000002.1"/>
</dbReference>
<dbReference type="KEGG" id="mcak:MCCS_14580"/>
<accession>A0A1W7ABX9</accession>
<dbReference type="AlphaFoldDB" id="A0A1W7ABX9"/>
<dbReference type="OrthoDB" id="10000324at2"/>
<name>A0A1W7ABX9_9STAP</name>
<dbReference type="EMBL" id="CP021059">
    <property type="protein sequence ID" value="ARQ07099.1"/>
    <property type="molecule type" value="Genomic_DNA"/>
</dbReference>
<dbReference type="GeneID" id="35295569"/>